<evidence type="ECO:0000256" key="2">
    <source>
        <dbReference type="ARBA" id="ARBA00022963"/>
    </source>
</evidence>
<evidence type="ECO:0008006" key="6">
    <source>
        <dbReference type="Google" id="ProtNLM"/>
    </source>
</evidence>
<dbReference type="SUPFAM" id="SSF53474">
    <property type="entry name" value="alpha/beta-Hydrolases"/>
    <property type="match status" value="1"/>
</dbReference>
<gene>
    <name evidence="4" type="ORF">HGA07_10795</name>
</gene>
<dbReference type="Gene3D" id="3.40.50.1820">
    <property type="entry name" value="alpha/beta hydrolase"/>
    <property type="match status" value="1"/>
</dbReference>
<organism evidence="4 5">
    <name type="scientific">Nocardia veterana</name>
    <dbReference type="NCBI Taxonomy" id="132249"/>
    <lineage>
        <taxon>Bacteria</taxon>
        <taxon>Bacillati</taxon>
        <taxon>Actinomycetota</taxon>
        <taxon>Actinomycetes</taxon>
        <taxon>Mycobacteriales</taxon>
        <taxon>Nocardiaceae</taxon>
        <taxon>Nocardia</taxon>
    </lineage>
</organism>
<dbReference type="Proteomes" id="UP000523447">
    <property type="component" value="Unassembled WGS sequence"/>
</dbReference>
<dbReference type="GO" id="GO:0003847">
    <property type="term" value="F:1-alkyl-2-acetylglycerophosphocholine esterase activity"/>
    <property type="evidence" value="ECO:0007669"/>
    <property type="project" value="TreeGrafter"/>
</dbReference>
<evidence type="ECO:0000313" key="5">
    <source>
        <dbReference type="Proteomes" id="UP000523447"/>
    </source>
</evidence>
<dbReference type="GO" id="GO:0016042">
    <property type="term" value="P:lipid catabolic process"/>
    <property type="evidence" value="ECO:0007669"/>
    <property type="project" value="UniProtKB-KW"/>
</dbReference>
<dbReference type="RefSeq" id="WP_157171485.1">
    <property type="nucleotide sequence ID" value="NZ_CAWPHS010000078.1"/>
</dbReference>
<name>A0A7X6LYA4_9NOCA</name>
<reference evidence="4 5" key="1">
    <citation type="submission" date="2020-04" db="EMBL/GenBank/DDBJ databases">
        <title>MicrobeNet Type strains.</title>
        <authorList>
            <person name="Nicholson A.C."/>
        </authorList>
    </citation>
    <scope>NUCLEOTIDE SEQUENCE [LARGE SCALE GENOMIC DNA]</scope>
    <source>
        <strain evidence="4 5">DSM 44445</strain>
    </source>
</reference>
<keyword evidence="1" id="KW-0378">Hydrolase</keyword>
<accession>A0A7X6LYA4</accession>
<evidence type="ECO:0000256" key="3">
    <source>
        <dbReference type="ARBA" id="ARBA00023098"/>
    </source>
</evidence>
<keyword evidence="5" id="KW-1185">Reference proteome</keyword>
<protein>
    <recommendedName>
        <fullName evidence="6">Platelet-activating factor acetylhydrolase</fullName>
    </recommendedName>
</protein>
<keyword evidence="3" id="KW-0443">Lipid metabolism</keyword>
<dbReference type="EMBL" id="JAAXPE010000008">
    <property type="protein sequence ID" value="NKY86110.1"/>
    <property type="molecule type" value="Genomic_DNA"/>
</dbReference>
<dbReference type="PANTHER" id="PTHR10272:SF0">
    <property type="entry name" value="PLATELET-ACTIVATING FACTOR ACETYLHYDROLASE"/>
    <property type="match status" value="1"/>
</dbReference>
<dbReference type="Pfam" id="PF03403">
    <property type="entry name" value="PAF-AH_p_II"/>
    <property type="match status" value="2"/>
</dbReference>
<evidence type="ECO:0000313" key="4">
    <source>
        <dbReference type="EMBL" id="NKY86110.1"/>
    </source>
</evidence>
<evidence type="ECO:0000256" key="1">
    <source>
        <dbReference type="ARBA" id="ARBA00022801"/>
    </source>
</evidence>
<sequence>MSIAVRPSPVAAPAGTAAVGRVDTAVTDADRTVIVSAWYPTTETGRPAPYIPATGPATQLQIAAESAAWLRTPGVATMAGAQAAATEVAPVAGDRLPVVLMSPGLACPRFLLSGLASDLASRGWVAVVMDHTGEAPAVELPDGRLAAGGPVMPDNSQYMRARLGDRMHDTRITLDRLPTLPIVGPHLDPTRIAMVGHSYGGLTAVQTTAIDPRVRAVVVLDGSAGWAGTAAPPTLDRPVLLLGSSELPHPSWAQFHDSAFDYASVRDGGHYTATDLCALGGGPDKCGTLPADRAAIVTRDAVASWLDRHLLGHDLPRATHPELVWHTG</sequence>
<dbReference type="PANTHER" id="PTHR10272">
    <property type="entry name" value="PLATELET-ACTIVATING FACTOR ACETYLHYDROLASE"/>
    <property type="match status" value="1"/>
</dbReference>
<proteinExistence type="predicted"/>
<keyword evidence="2" id="KW-0442">Lipid degradation</keyword>
<comment type="caution">
    <text evidence="4">The sequence shown here is derived from an EMBL/GenBank/DDBJ whole genome shotgun (WGS) entry which is preliminary data.</text>
</comment>
<dbReference type="AlphaFoldDB" id="A0A7X6LYA4"/>
<dbReference type="InterPro" id="IPR029058">
    <property type="entry name" value="AB_hydrolase_fold"/>
</dbReference>